<name>A0A2T4Z0H0_9BACL</name>
<dbReference type="AlphaFoldDB" id="A0A2T4Z0H0"/>
<evidence type="ECO:0000256" key="1">
    <source>
        <dbReference type="SAM" id="MobiDB-lite"/>
    </source>
</evidence>
<dbReference type="PROSITE" id="PS51257">
    <property type="entry name" value="PROKAR_LIPOPROTEIN"/>
    <property type="match status" value="1"/>
</dbReference>
<protein>
    <recommendedName>
        <fullName evidence="4">DUF3558 domain-containing protein</fullName>
    </recommendedName>
</protein>
<gene>
    <name evidence="2" type="ORF">C8J48_3547</name>
</gene>
<proteinExistence type="predicted"/>
<accession>A0A2T4Z0H0</accession>
<dbReference type="Proteomes" id="UP000241639">
    <property type="component" value="Unassembled WGS sequence"/>
</dbReference>
<feature type="region of interest" description="Disordered" evidence="1">
    <location>
        <begin position="34"/>
        <end position="55"/>
    </location>
</feature>
<evidence type="ECO:0008006" key="4">
    <source>
        <dbReference type="Google" id="ProtNLM"/>
    </source>
</evidence>
<dbReference type="EMBL" id="PZZP01000004">
    <property type="protein sequence ID" value="PTM53236.1"/>
    <property type="molecule type" value="Genomic_DNA"/>
</dbReference>
<comment type="caution">
    <text evidence="2">The sequence shown here is derived from an EMBL/GenBank/DDBJ whole genome shotgun (WGS) entry which is preliminary data.</text>
</comment>
<dbReference type="RefSeq" id="WP_107728527.1">
    <property type="nucleotide sequence ID" value="NZ_PZZP01000004.1"/>
</dbReference>
<evidence type="ECO:0000313" key="2">
    <source>
        <dbReference type="EMBL" id="PTM53236.1"/>
    </source>
</evidence>
<reference evidence="2 3" key="1">
    <citation type="submission" date="2018-04" db="EMBL/GenBank/DDBJ databases">
        <title>Genomic Encyclopedia of Archaeal and Bacterial Type Strains, Phase II (KMG-II): from individual species to whole genera.</title>
        <authorList>
            <person name="Goeker M."/>
        </authorList>
    </citation>
    <scope>NUCLEOTIDE SEQUENCE [LARGE SCALE GENOMIC DNA]</scope>
    <source>
        <strain evidence="2 3">DSM 45169</strain>
    </source>
</reference>
<keyword evidence="3" id="KW-1185">Reference proteome</keyword>
<sequence>MKLPTFLFMRIGSVAVLAVLMILAGCSLPDLGTSSSESVNQSDSNSDSDSSQPPEQITGVLLKQQEGKGNPQRYGSVSVYDACTVLPLKALTDLGLEHGDQTDFKARSAVRSIHLAESVPAAVTGVGVLDGVSKCTYSIEGEHISLDIYQPPFNAENVLQRQLEVPTNQGGQFRTEQGVPLAVWQGPSGWYFVIDKQDVVVQGYLPLEKPNYGNYNLEQLTEEIAKQVIANLNQGPTAPAQYQYDSPYQGIPAPCKVVSAEAFEQSFGEPASGQIEATYYAGEFQTTNFGITSVPNITTECNRSNLVPSGNSNRAYRSVDVKFSHYRDEKWAKSDFKICNPDAPNSDLHQAKVLDIEIGDSPVCLTKSNETHNLFNFRVGKTIVQMETWREDPDNSDPQKLAQKLEPMAKAIAENLK</sequence>
<dbReference type="OrthoDB" id="3682796at2"/>
<evidence type="ECO:0000313" key="3">
    <source>
        <dbReference type="Proteomes" id="UP000241639"/>
    </source>
</evidence>
<organism evidence="2 3">
    <name type="scientific">Desmospora activa DSM 45169</name>
    <dbReference type="NCBI Taxonomy" id="1121389"/>
    <lineage>
        <taxon>Bacteria</taxon>
        <taxon>Bacillati</taxon>
        <taxon>Bacillota</taxon>
        <taxon>Bacilli</taxon>
        <taxon>Bacillales</taxon>
        <taxon>Thermoactinomycetaceae</taxon>
        <taxon>Desmospora</taxon>
    </lineage>
</organism>